<dbReference type="CDD" id="cd05214">
    <property type="entry name" value="GAPDH_I_N"/>
    <property type="match status" value="1"/>
</dbReference>
<evidence type="ECO:0000256" key="9">
    <source>
        <dbReference type="ARBA" id="ARBA00023027"/>
    </source>
</evidence>
<evidence type="ECO:0000259" key="16">
    <source>
        <dbReference type="PROSITE" id="PS50090"/>
    </source>
</evidence>
<comment type="pathway">
    <text evidence="2">Carbohydrate degradation; glycolysis; pyruvate from D-glyceraldehyde 3-phosphate: step 1/5.</text>
</comment>
<dbReference type="SUPFAM" id="SSF55347">
    <property type="entry name" value="Glyceraldehyde-3-phosphate dehydrogenase-like, C-terminal domain"/>
    <property type="match status" value="1"/>
</dbReference>
<keyword evidence="6 15" id="KW-0812">Transmembrane</keyword>
<evidence type="ECO:0000256" key="14">
    <source>
        <dbReference type="SAM" id="MobiDB-lite"/>
    </source>
</evidence>
<keyword evidence="13" id="KW-0604">Photosystem II</keyword>
<dbReference type="HAMAP" id="MF_00717">
    <property type="entry name" value="PSII_PsbY"/>
    <property type="match status" value="1"/>
</dbReference>
<comment type="subcellular location">
    <subcellularLocation>
        <location evidence="1">Membrane</location>
    </subcellularLocation>
</comment>
<keyword evidence="9" id="KW-0520">NAD</keyword>
<dbReference type="Pfam" id="PF13837">
    <property type="entry name" value="Myb_DNA-bind_4"/>
    <property type="match status" value="1"/>
</dbReference>
<dbReference type="SMART" id="SM00846">
    <property type="entry name" value="Gp_dh_N"/>
    <property type="match status" value="1"/>
</dbReference>
<dbReference type="EC" id="1.2.1.12" evidence="4"/>
<dbReference type="GO" id="GO:0030145">
    <property type="term" value="F:manganese ion binding"/>
    <property type="evidence" value="ECO:0007669"/>
    <property type="project" value="InterPro"/>
</dbReference>
<keyword evidence="12" id="KW-0324">Glycolysis</keyword>
<comment type="caution">
    <text evidence="17">The sequence shown here is derived from an EMBL/GenBank/DDBJ whole genome shotgun (WGS) entry which is preliminary data.</text>
</comment>
<evidence type="ECO:0000256" key="2">
    <source>
        <dbReference type="ARBA" id="ARBA00004869"/>
    </source>
</evidence>
<feature type="domain" description="Myb-like" evidence="16">
    <location>
        <begin position="285"/>
        <end position="349"/>
    </location>
</feature>
<feature type="non-terminal residue" evidence="17">
    <location>
        <position position="873"/>
    </location>
</feature>
<dbReference type="GO" id="GO:0005829">
    <property type="term" value="C:cytosol"/>
    <property type="evidence" value="ECO:0007669"/>
    <property type="project" value="TreeGrafter"/>
</dbReference>
<dbReference type="InterPro" id="IPR020828">
    <property type="entry name" value="GlycerAld_3-P_DH_NAD(P)-bd"/>
</dbReference>
<keyword evidence="8" id="KW-0560">Oxidoreductase</keyword>
<dbReference type="InterPro" id="IPR036291">
    <property type="entry name" value="NAD(P)-bd_dom_sf"/>
</dbReference>
<feature type="transmembrane region" description="Helical" evidence="15">
    <location>
        <begin position="413"/>
        <end position="431"/>
    </location>
</feature>
<dbReference type="PROSITE" id="PS50090">
    <property type="entry name" value="MYB_LIKE"/>
    <property type="match status" value="1"/>
</dbReference>
<dbReference type="GO" id="GO:0006096">
    <property type="term" value="P:glycolytic process"/>
    <property type="evidence" value="ECO:0007669"/>
    <property type="project" value="UniProtKB-KW"/>
</dbReference>
<gene>
    <name evidence="17" type="ORF">STAS_21694</name>
</gene>
<dbReference type="CDD" id="cd12203">
    <property type="entry name" value="GT1"/>
    <property type="match status" value="1"/>
</dbReference>
<feature type="transmembrane region" description="Helical" evidence="15">
    <location>
        <begin position="94"/>
        <end position="113"/>
    </location>
</feature>
<evidence type="ECO:0000256" key="11">
    <source>
        <dbReference type="ARBA" id="ARBA00023136"/>
    </source>
</evidence>
<dbReference type="Gene3D" id="1.10.10.60">
    <property type="entry name" value="Homeodomain-like"/>
    <property type="match status" value="1"/>
</dbReference>
<dbReference type="SUPFAM" id="SSF51735">
    <property type="entry name" value="NAD(P)-binding Rossmann-fold domains"/>
    <property type="match status" value="1"/>
</dbReference>
<dbReference type="GO" id="GO:0004365">
    <property type="term" value="F:glyceraldehyde-3-phosphate dehydrogenase (NAD+) (phosphorylating) activity"/>
    <property type="evidence" value="ECO:0007669"/>
    <property type="project" value="UniProtKB-EC"/>
</dbReference>
<feature type="compositionally biased region" description="Polar residues" evidence="14">
    <location>
        <begin position="271"/>
        <end position="285"/>
    </location>
</feature>
<keyword evidence="5" id="KW-0602">Photosynthesis</keyword>
<proteinExistence type="inferred from homology"/>
<protein>
    <recommendedName>
        <fullName evidence="4">glyceraldehyde-3-phosphate dehydrogenase (phosphorylating)</fullName>
        <ecNumber evidence="4">1.2.1.12</ecNumber>
    </recommendedName>
</protein>
<dbReference type="CDD" id="cd18126">
    <property type="entry name" value="GAPDH_I_C"/>
    <property type="match status" value="1"/>
</dbReference>
<dbReference type="GO" id="GO:0015979">
    <property type="term" value="P:photosynthesis"/>
    <property type="evidence" value="ECO:0007669"/>
    <property type="project" value="UniProtKB-KW"/>
</dbReference>
<feature type="transmembrane region" description="Helical" evidence="15">
    <location>
        <begin position="164"/>
        <end position="181"/>
    </location>
</feature>
<feature type="region of interest" description="Disordered" evidence="14">
    <location>
        <begin position="255"/>
        <end position="294"/>
    </location>
</feature>
<dbReference type="GO" id="GO:0051287">
    <property type="term" value="F:NAD binding"/>
    <property type="evidence" value="ECO:0007669"/>
    <property type="project" value="InterPro"/>
</dbReference>
<dbReference type="InterPro" id="IPR020829">
    <property type="entry name" value="GlycerAld_3-P_DH_cat"/>
</dbReference>
<name>A0A5A7QLM7_STRAF</name>
<dbReference type="InterPro" id="IPR044822">
    <property type="entry name" value="Myb_DNA-bind_4"/>
</dbReference>
<dbReference type="GO" id="GO:0009523">
    <property type="term" value="C:photosystem II"/>
    <property type="evidence" value="ECO:0007669"/>
    <property type="project" value="UniProtKB-KW"/>
</dbReference>
<keyword evidence="11 15" id="KW-0472">Membrane</keyword>
<evidence type="ECO:0000256" key="3">
    <source>
        <dbReference type="ARBA" id="ARBA00007406"/>
    </source>
</evidence>
<dbReference type="PANTHER" id="PTHR10836:SF112">
    <property type="entry name" value="GLYCERALDEHYDE-3-PHOSPHATE DEHYDROGENASE GAPC1, CYTOSOLIC-RELATED"/>
    <property type="match status" value="1"/>
</dbReference>
<dbReference type="Pfam" id="PF26214">
    <property type="entry name" value="Ubiquitin_GT-1"/>
    <property type="match status" value="2"/>
</dbReference>
<keyword evidence="18" id="KW-1185">Reference proteome</keyword>
<evidence type="ECO:0000256" key="12">
    <source>
        <dbReference type="ARBA" id="ARBA00023152"/>
    </source>
</evidence>
<comment type="similarity">
    <text evidence="3">Belongs to the glyceraldehyde-3-phosphate dehydrogenase family.</text>
</comment>
<dbReference type="InterPro" id="IPR020831">
    <property type="entry name" value="GlycerAld/Erythrose_P_DH"/>
</dbReference>
<dbReference type="SMART" id="SM00717">
    <property type="entry name" value="SANT"/>
    <property type="match status" value="1"/>
</dbReference>
<dbReference type="OrthoDB" id="691673at2759"/>
<keyword evidence="10" id="KW-0793">Thylakoid</keyword>
<dbReference type="InterPro" id="IPR058943">
    <property type="entry name" value="GT-1/4_C"/>
</dbReference>
<dbReference type="Gene3D" id="3.30.360.10">
    <property type="entry name" value="Dihydrodipicolinate Reductase, domain 2"/>
    <property type="match status" value="2"/>
</dbReference>
<dbReference type="InterPro" id="IPR001005">
    <property type="entry name" value="SANT/Myb"/>
</dbReference>
<dbReference type="Proteomes" id="UP000325081">
    <property type="component" value="Unassembled WGS sequence"/>
</dbReference>
<evidence type="ECO:0000313" key="17">
    <source>
        <dbReference type="EMBL" id="GER44791.1"/>
    </source>
</evidence>
<evidence type="ECO:0000256" key="4">
    <source>
        <dbReference type="ARBA" id="ARBA00013119"/>
    </source>
</evidence>
<evidence type="ECO:0000256" key="10">
    <source>
        <dbReference type="ARBA" id="ARBA00023078"/>
    </source>
</evidence>
<evidence type="ECO:0000256" key="13">
    <source>
        <dbReference type="ARBA" id="ARBA00023276"/>
    </source>
</evidence>
<dbReference type="InterPro" id="IPR009388">
    <property type="entry name" value="PSII_PsbY"/>
</dbReference>
<dbReference type="Gene3D" id="3.40.50.720">
    <property type="entry name" value="NAD(P)-binding Rossmann-like Domain"/>
    <property type="match status" value="2"/>
</dbReference>
<feature type="transmembrane region" description="Helical" evidence="15">
    <location>
        <begin position="125"/>
        <end position="144"/>
    </location>
</feature>
<dbReference type="EMBL" id="BKCP01007082">
    <property type="protein sequence ID" value="GER44791.1"/>
    <property type="molecule type" value="Genomic_DNA"/>
</dbReference>
<evidence type="ECO:0000256" key="8">
    <source>
        <dbReference type="ARBA" id="ARBA00023002"/>
    </source>
</evidence>
<evidence type="ECO:0000256" key="5">
    <source>
        <dbReference type="ARBA" id="ARBA00022531"/>
    </source>
</evidence>
<dbReference type="Pfam" id="PF06298">
    <property type="entry name" value="PsbY"/>
    <property type="match status" value="2"/>
</dbReference>
<evidence type="ECO:0000256" key="7">
    <source>
        <dbReference type="ARBA" id="ARBA00022989"/>
    </source>
</evidence>
<reference evidence="18" key="1">
    <citation type="journal article" date="2019" name="Curr. Biol.">
        <title>Genome Sequence of Striga asiatica Provides Insight into the Evolution of Plant Parasitism.</title>
        <authorList>
            <person name="Yoshida S."/>
            <person name="Kim S."/>
            <person name="Wafula E.K."/>
            <person name="Tanskanen J."/>
            <person name="Kim Y.M."/>
            <person name="Honaas L."/>
            <person name="Yang Z."/>
            <person name="Spallek T."/>
            <person name="Conn C.E."/>
            <person name="Ichihashi Y."/>
            <person name="Cheong K."/>
            <person name="Cui S."/>
            <person name="Der J.P."/>
            <person name="Gundlach H."/>
            <person name="Jiao Y."/>
            <person name="Hori C."/>
            <person name="Ishida J.K."/>
            <person name="Kasahara H."/>
            <person name="Kiba T."/>
            <person name="Kim M.S."/>
            <person name="Koo N."/>
            <person name="Laohavisit A."/>
            <person name="Lee Y.H."/>
            <person name="Lumba S."/>
            <person name="McCourt P."/>
            <person name="Mortimer J.C."/>
            <person name="Mutuku J.M."/>
            <person name="Nomura T."/>
            <person name="Sasaki-Sekimoto Y."/>
            <person name="Seto Y."/>
            <person name="Wang Y."/>
            <person name="Wakatake T."/>
            <person name="Sakakibara H."/>
            <person name="Demura T."/>
            <person name="Yamaguchi S."/>
            <person name="Yoneyama K."/>
            <person name="Manabe R.I."/>
            <person name="Nelson D.C."/>
            <person name="Schulman A.H."/>
            <person name="Timko M.P."/>
            <person name="dePamphilis C.W."/>
            <person name="Choi D."/>
            <person name="Shirasu K."/>
        </authorList>
    </citation>
    <scope>NUCLEOTIDE SEQUENCE [LARGE SCALE GENOMIC DNA]</scope>
    <source>
        <strain evidence="18">cv. UVA1</strain>
    </source>
</reference>
<keyword evidence="7 15" id="KW-1133">Transmembrane helix</keyword>
<dbReference type="Pfam" id="PF02800">
    <property type="entry name" value="Gp_dh_C"/>
    <property type="match status" value="1"/>
</dbReference>
<evidence type="ECO:0000256" key="6">
    <source>
        <dbReference type="ARBA" id="ARBA00022692"/>
    </source>
</evidence>
<dbReference type="PANTHER" id="PTHR10836">
    <property type="entry name" value="GLYCERALDEHYDE 3-PHOSPHATE DEHYDROGENASE"/>
    <property type="match status" value="1"/>
</dbReference>
<accession>A0A5A7QLM7</accession>
<evidence type="ECO:0000256" key="15">
    <source>
        <dbReference type="SAM" id="Phobius"/>
    </source>
</evidence>
<dbReference type="AlphaFoldDB" id="A0A5A7QLM7"/>
<evidence type="ECO:0000256" key="1">
    <source>
        <dbReference type="ARBA" id="ARBA00004370"/>
    </source>
</evidence>
<evidence type="ECO:0000313" key="18">
    <source>
        <dbReference type="Proteomes" id="UP000325081"/>
    </source>
</evidence>
<sequence length="873" mass="95399">MAATMATSMAILNPKSFTITNSKTTTNPSKPTKQIPLISLQNLQKGLSVAAAARPATSISGAALAGAVFSALSAADPALAAQQLAEIADGDSRGVALLIPLVPAVLWVLYNILQPALNQINRMRSSKGVAIGLGLGGLAASGFLHPAEASAAVAEAAADNRGQLLLFVVAPAIAWVLYNILQPALNQINRMRPLKTPNPINILTIEFESFLIMYISEKPKSPQESAVDYYAASAGGKQESPHQSNGMIIQLSPQPHIATPTAGDDNAAAPISNNQTSANPTSSSGPKKRAETWAQEETRALISLRKEIDLLFNTSKSNKHLWDSISMKMRGKGFDRSPTMCTDKWRNLLKEFKKAKQSNPDGSGCAKMCYYKDIDEIMSERNKNGPSWKNSEICGGGGGSKVDSFMQFADKGFHFVASLFWLNVFAMVYGIDDASLPFGPVEANGRSTLNLERRLDHDGHPLALTAADTVGGSGVSPWNWRETPGSAEQPNSFGRVITVKLGDYTKRIGIDAGADAIKEAIKSAFRLRTKRAFWLEDEENIVRSLDRDMPLGNYTLHVDEGLTIKVCVFEETDPMPVHTVDKTFYTEDDFREFLNRRRWTSLREYNTFRNIDSLDELCPGAIYRGFGRIGRLVARVALQRDDVELVAVNDPFISTDYMTYMFKYDSVHGPWKHHELKVKDEKTLLFGDKPVTVFGQRNPEEIPWAETGAEFVVESTGVFTDKDKAAAHLKVIHDRFGIVEGLMTTVHSITATQKTVDGPSSKDWRGGRAASFNIIPSSTGAAKAVGKVLPALNGKLTGMAFRVPTVDVSVVDLTVRLEKEATYEDIKAAIKSSIFDAKAGIALNKKFAKLVSWYDNEWGYSSRVIDLIVHMAS</sequence>
<organism evidence="17 18">
    <name type="scientific">Striga asiatica</name>
    <name type="common">Asiatic witchweed</name>
    <name type="synonym">Buchnera asiatica</name>
    <dbReference type="NCBI Taxonomy" id="4170"/>
    <lineage>
        <taxon>Eukaryota</taxon>
        <taxon>Viridiplantae</taxon>
        <taxon>Streptophyta</taxon>
        <taxon>Embryophyta</taxon>
        <taxon>Tracheophyta</taxon>
        <taxon>Spermatophyta</taxon>
        <taxon>Magnoliopsida</taxon>
        <taxon>eudicotyledons</taxon>
        <taxon>Gunneridae</taxon>
        <taxon>Pentapetalae</taxon>
        <taxon>asterids</taxon>
        <taxon>lamiids</taxon>
        <taxon>Lamiales</taxon>
        <taxon>Orobanchaceae</taxon>
        <taxon>Buchnereae</taxon>
        <taxon>Striga</taxon>
    </lineage>
</organism>